<dbReference type="RefSeq" id="WP_330196337.1">
    <property type="nucleotide sequence ID" value="NZ_JAZDRO010000003.1"/>
</dbReference>
<keyword evidence="8" id="KW-1185">Reference proteome</keyword>
<evidence type="ECO:0000256" key="5">
    <source>
        <dbReference type="SAM" id="Phobius"/>
    </source>
</evidence>
<feature type="transmembrane region" description="Helical" evidence="5">
    <location>
        <begin position="55"/>
        <end position="73"/>
    </location>
</feature>
<feature type="transmembrane region" description="Helical" evidence="5">
    <location>
        <begin position="340"/>
        <end position="360"/>
    </location>
</feature>
<evidence type="ECO:0000256" key="2">
    <source>
        <dbReference type="ARBA" id="ARBA00022692"/>
    </source>
</evidence>
<dbReference type="GO" id="GO:0016874">
    <property type="term" value="F:ligase activity"/>
    <property type="evidence" value="ECO:0007669"/>
    <property type="project" value="UniProtKB-KW"/>
</dbReference>
<dbReference type="Proteomes" id="UP001310692">
    <property type="component" value="Unassembled WGS sequence"/>
</dbReference>
<evidence type="ECO:0000256" key="4">
    <source>
        <dbReference type="ARBA" id="ARBA00023136"/>
    </source>
</evidence>
<evidence type="ECO:0000313" key="7">
    <source>
        <dbReference type="EMBL" id="MEE2566787.1"/>
    </source>
</evidence>
<dbReference type="InterPro" id="IPR051533">
    <property type="entry name" value="WaaL-like"/>
</dbReference>
<keyword evidence="4 5" id="KW-0472">Membrane</keyword>
<feature type="transmembrane region" description="Helical" evidence="5">
    <location>
        <begin position="372"/>
        <end position="388"/>
    </location>
</feature>
<comment type="caution">
    <text evidence="7">The sequence shown here is derived from an EMBL/GenBank/DDBJ whole genome shotgun (WGS) entry which is preliminary data.</text>
</comment>
<name>A0ABU7LZ05_9PROT</name>
<dbReference type="PANTHER" id="PTHR37422">
    <property type="entry name" value="TEICHURONIC ACID BIOSYNTHESIS PROTEIN TUAE"/>
    <property type="match status" value="1"/>
</dbReference>
<sequence length="419" mass="45235">MTDFSVRLDRWRSAPRIGFLRPLEYGLALLILLLMSQALLGPLLASEADPEGATLLRVMWLPVYAITAIWFVTRPMAGLSTALRIPLILILSALCMVSMMWSLDPSMTLRRGFALVMTTAFGIALASRWSWRDLVGMIAITFAILGVGSAMASLAAPGFAVHQDIHVGAWKGLWWEKNTLGAMMAFGAAASLAAAAQFDRHRLLWWGIAAFEAGMVLMSTSKTALLALCLALAGAIGIALVRRGFGFATLMIFLAVVGGGMLALVLTLAPMAALEALGRDATLTGRTDIWAVLIGQIAAAPWTGYGYGAYWAAEYGPVFWVRQQTQWPVPTAHNGWLETALALGIPGVVLMALSYTATLFRALARLFRGRETYWALTFIALVGLISLTESNLLQRNGLTWALFVATSAKLAMPRRSGGR</sequence>
<dbReference type="Pfam" id="PF04932">
    <property type="entry name" value="Wzy_C"/>
    <property type="match status" value="1"/>
</dbReference>
<dbReference type="PANTHER" id="PTHR37422:SF13">
    <property type="entry name" value="LIPOPOLYSACCHARIDE BIOSYNTHESIS PROTEIN PA4999-RELATED"/>
    <property type="match status" value="1"/>
</dbReference>
<evidence type="ECO:0000256" key="3">
    <source>
        <dbReference type="ARBA" id="ARBA00022989"/>
    </source>
</evidence>
<feature type="domain" description="O-antigen ligase-related" evidence="6">
    <location>
        <begin position="213"/>
        <end position="351"/>
    </location>
</feature>
<feature type="transmembrane region" description="Helical" evidence="5">
    <location>
        <begin position="85"/>
        <end position="103"/>
    </location>
</feature>
<protein>
    <submittedName>
        <fullName evidence="7">O-antigen ligase family protein</fullName>
    </submittedName>
</protein>
<feature type="transmembrane region" description="Helical" evidence="5">
    <location>
        <begin position="134"/>
        <end position="159"/>
    </location>
</feature>
<organism evidence="7 8">
    <name type="scientific">Hyphobacterium marinum</name>
    <dbReference type="NCBI Taxonomy" id="3116574"/>
    <lineage>
        <taxon>Bacteria</taxon>
        <taxon>Pseudomonadati</taxon>
        <taxon>Pseudomonadota</taxon>
        <taxon>Alphaproteobacteria</taxon>
        <taxon>Maricaulales</taxon>
        <taxon>Maricaulaceae</taxon>
        <taxon>Hyphobacterium</taxon>
    </lineage>
</organism>
<dbReference type="InterPro" id="IPR007016">
    <property type="entry name" value="O-antigen_ligase-rel_domated"/>
</dbReference>
<comment type="subcellular location">
    <subcellularLocation>
        <location evidence="1">Membrane</location>
        <topology evidence="1">Multi-pass membrane protein</topology>
    </subcellularLocation>
</comment>
<keyword evidence="3 5" id="KW-1133">Transmembrane helix</keyword>
<dbReference type="EMBL" id="JAZDRO010000003">
    <property type="protein sequence ID" value="MEE2566787.1"/>
    <property type="molecule type" value="Genomic_DNA"/>
</dbReference>
<feature type="transmembrane region" description="Helical" evidence="5">
    <location>
        <begin position="224"/>
        <end position="241"/>
    </location>
</feature>
<evidence type="ECO:0000313" key="8">
    <source>
        <dbReference type="Proteomes" id="UP001310692"/>
    </source>
</evidence>
<feature type="transmembrane region" description="Helical" evidence="5">
    <location>
        <begin position="109"/>
        <end position="127"/>
    </location>
</feature>
<keyword evidence="7" id="KW-0436">Ligase</keyword>
<keyword evidence="2 5" id="KW-0812">Transmembrane</keyword>
<gene>
    <name evidence="7" type="ORF">V0U35_08855</name>
</gene>
<reference evidence="7 8" key="1">
    <citation type="submission" date="2024-01" db="EMBL/GenBank/DDBJ databases">
        <title>Hyphobacterium bacterium isolated from marine sediment.</title>
        <authorList>
            <person name="Zhao S."/>
        </authorList>
    </citation>
    <scope>NUCLEOTIDE SEQUENCE [LARGE SCALE GENOMIC DNA]</scope>
    <source>
        <strain evidence="7 8">Y60-23</strain>
    </source>
</reference>
<proteinExistence type="predicted"/>
<evidence type="ECO:0000256" key="1">
    <source>
        <dbReference type="ARBA" id="ARBA00004141"/>
    </source>
</evidence>
<feature type="transmembrane region" description="Helical" evidence="5">
    <location>
        <begin position="248"/>
        <end position="269"/>
    </location>
</feature>
<evidence type="ECO:0000259" key="6">
    <source>
        <dbReference type="Pfam" id="PF04932"/>
    </source>
</evidence>
<accession>A0ABU7LZ05</accession>
<feature type="transmembrane region" description="Helical" evidence="5">
    <location>
        <begin position="179"/>
        <end position="196"/>
    </location>
</feature>